<evidence type="ECO:0000259" key="8">
    <source>
        <dbReference type="Pfam" id="PF00437"/>
    </source>
</evidence>
<dbReference type="Gene3D" id="1.10.40.70">
    <property type="match status" value="1"/>
</dbReference>
<dbReference type="GO" id="GO:0016887">
    <property type="term" value="F:ATP hydrolysis activity"/>
    <property type="evidence" value="ECO:0007669"/>
    <property type="project" value="TreeGrafter"/>
</dbReference>
<evidence type="ECO:0000256" key="1">
    <source>
        <dbReference type="ARBA" id="ARBA00022448"/>
    </source>
</evidence>
<dbReference type="CDD" id="cd01129">
    <property type="entry name" value="PulE-GspE-like"/>
    <property type="match status" value="1"/>
</dbReference>
<reference evidence="10" key="1">
    <citation type="submission" date="2019-08" db="EMBL/GenBank/DDBJ databases">
        <authorList>
            <person name="Kucharzyk K."/>
            <person name="Murdoch R.W."/>
            <person name="Higgins S."/>
            <person name="Loffler F."/>
        </authorList>
    </citation>
    <scope>NUCLEOTIDE SEQUENCE</scope>
</reference>
<protein>
    <recommendedName>
        <fullName evidence="6">protein-secreting ATPase</fullName>
        <ecNumber evidence="6">7.4.2.8</ecNumber>
    </recommendedName>
</protein>
<accession>A0A644T0I7</accession>
<evidence type="ECO:0000259" key="9">
    <source>
        <dbReference type="Pfam" id="PF05157"/>
    </source>
</evidence>
<sequence length="560" mass="61394">MTLFKGRKRLGDLLVDSGLLGNEHLEKALSVQVKTGERLGKVLINLGYLTEENMIEVLEFQLGVPHVHLTAININKEVASTIPASMAEKYHMIPIKKEGKKLTIAMVDPTNFYAIDDVRMISGCDVEAVIAAEGEITRAINESYGVSEIVEKAINKLNQVDVPTLTNLQTVDDAPIICIVNSLIQQAIKERASDIHIEPQDNSVRVRFRIDGVLREVVTFPKHTHAAIISRIKIMSEMDIAEKRLPQDGRIEVTAAGRNIDLRVSSLPTILGEKMVLRILDKKSAILDIQGLGFSAHNLKSYQRLYSQAYGMILVTGPTGSGKTTTLYSTLTTLNTPTQNIITVEEPVEYLLDGINQVQVNSKAGLSFSNGLRSILRQDPNIVMVGEIRDTETANIAIRAALTGHLVFSTLHTNDAAGAITRLIDMGVEDFLVASSVLGVVAQRLIRLICPDCKIKYIPEAGSPEMAFIGAAPDKTIILYRGTGCPHCNHTGYKGRMSIHEVMPVSVKLREAIHQRLSSDELSKIAVTESMTTMRQDGIDKALNGLTTIKEVMRVAYSGL</sequence>
<dbReference type="FunFam" id="3.30.300.160:FF:000002">
    <property type="entry name" value="Type II secretion system protein E"/>
    <property type="match status" value="1"/>
</dbReference>
<dbReference type="InterPro" id="IPR013369">
    <property type="entry name" value="T2SS_GspE"/>
</dbReference>
<dbReference type="InterPro" id="IPR027417">
    <property type="entry name" value="P-loop_NTPase"/>
</dbReference>
<dbReference type="GO" id="GO:0015627">
    <property type="term" value="C:type II protein secretion system complex"/>
    <property type="evidence" value="ECO:0007669"/>
    <property type="project" value="InterPro"/>
</dbReference>
<keyword evidence="5" id="KW-1278">Translocase</keyword>
<evidence type="ECO:0000256" key="3">
    <source>
        <dbReference type="ARBA" id="ARBA00022840"/>
    </source>
</evidence>
<evidence type="ECO:0000256" key="5">
    <source>
        <dbReference type="ARBA" id="ARBA00022967"/>
    </source>
</evidence>
<dbReference type="PANTHER" id="PTHR30258:SF1">
    <property type="entry name" value="PROTEIN TRANSPORT PROTEIN HOFB HOMOLOG"/>
    <property type="match status" value="1"/>
</dbReference>
<proteinExistence type="predicted"/>
<dbReference type="Pfam" id="PF05157">
    <property type="entry name" value="MshEN"/>
    <property type="match status" value="1"/>
</dbReference>
<dbReference type="AlphaFoldDB" id="A0A644T0I7"/>
<dbReference type="EC" id="7.4.2.8" evidence="6"/>
<keyword evidence="4" id="KW-0653">Protein transport</keyword>
<dbReference type="NCBIfam" id="TIGR02533">
    <property type="entry name" value="type_II_gspE"/>
    <property type="match status" value="1"/>
</dbReference>
<dbReference type="GO" id="GO:0005886">
    <property type="term" value="C:plasma membrane"/>
    <property type="evidence" value="ECO:0007669"/>
    <property type="project" value="TreeGrafter"/>
</dbReference>
<dbReference type="GO" id="GO:0015628">
    <property type="term" value="P:protein secretion by the type II secretion system"/>
    <property type="evidence" value="ECO:0007669"/>
    <property type="project" value="InterPro"/>
</dbReference>
<evidence type="ECO:0000256" key="7">
    <source>
        <dbReference type="ARBA" id="ARBA00034006"/>
    </source>
</evidence>
<evidence type="ECO:0000256" key="4">
    <source>
        <dbReference type="ARBA" id="ARBA00022927"/>
    </source>
</evidence>
<dbReference type="Gene3D" id="3.30.300.160">
    <property type="entry name" value="Type II secretion system, protein E, N-terminal domain"/>
    <property type="match status" value="1"/>
</dbReference>
<organism evidence="10">
    <name type="scientific">bioreactor metagenome</name>
    <dbReference type="NCBI Taxonomy" id="1076179"/>
    <lineage>
        <taxon>unclassified sequences</taxon>
        <taxon>metagenomes</taxon>
        <taxon>ecological metagenomes</taxon>
    </lineage>
</organism>
<dbReference type="SUPFAM" id="SSF52540">
    <property type="entry name" value="P-loop containing nucleoside triphosphate hydrolases"/>
    <property type="match status" value="1"/>
</dbReference>
<keyword evidence="1" id="KW-0813">Transport</keyword>
<dbReference type="InterPro" id="IPR007831">
    <property type="entry name" value="T2SS_GspE_N"/>
</dbReference>
<dbReference type="Gene3D" id="3.40.50.300">
    <property type="entry name" value="P-loop containing nucleotide triphosphate hydrolases"/>
    <property type="match status" value="1"/>
</dbReference>
<feature type="domain" description="Type II secretion system protein GspE N-terminal" evidence="9">
    <location>
        <begin position="62"/>
        <end position="146"/>
    </location>
</feature>
<evidence type="ECO:0000313" key="10">
    <source>
        <dbReference type="EMBL" id="MPL60423.1"/>
    </source>
</evidence>
<dbReference type="SUPFAM" id="SSF160246">
    <property type="entry name" value="EspE N-terminal domain-like"/>
    <property type="match status" value="1"/>
</dbReference>
<dbReference type="GO" id="GO:0005524">
    <property type="term" value="F:ATP binding"/>
    <property type="evidence" value="ECO:0007669"/>
    <property type="project" value="UniProtKB-KW"/>
</dbReference>
<dbReference type="Gene3D" id="3.30.450.90">
    <property type="match status" value="1"/>
</dbReference>
<evidence type="ECO:0000256" key="2">
    <source>
        <dbReference type="ARBA" id="ARBA00022741"/>
    </source>
</evidence>
<comment type="caution">
    <text evidence="10">The sequence shown here is derived from an EMBL/GenBank/DDBJ whole genome shotgun (WGS) entry which is preliminary data.</text>
</comment>
<keyword evidence="3" id="KW-0067">ATP-binding</keyword>
<name>A0A644T0I7_9ZZZZ</name>
<dbReference type="Pfam" id="PF00437">
    <property type="entry name" value="T2SSE"/>
    <property type="match status" value="1"/>
</dbReference>
<dbReference type="FunFam" id="3.30.450.90:FF:000001">
    <property type="entry name" value="Type II secretion system ATPase GspE"/>
    <property type="match status" value="1"/>
</dbReference>
<dbReference type="GO" id="GO:0008564">
    <property type="term" value="F:protein-exporting ATPase activity"/>
    <property type="evidence" value="ECO:0007669"/>
    <property type="project" value="UniProtKB-EC"/>
</dbReference>
<dbReference type="FunFam" id="3.40.50.300:FF:000398">
    <property type="entry name" value="Type IV pilus assembly ATPase PilB"/>
    <property type="match status" value="1"/>
</dbReference>
<gene>
    <name evidence="10" type="ORF">SDC9_05984</name>
</gene>
<keyword evidence="2" id="KW-0547">Nucleotide-binding</keyword>
<dbReference type="InterPro" id="IPR037257">
    <property type="entry name" value="T2SS_E_N_sf"/>
</dbReference>
<feature type="domain" description="Bacterial type II secretion system protein E" evidence="8">
    <location>
        <begin position="171"/>
        <end position="554"/>
    </location>
</feature>
<dbReference type="PANTHER" id="PTHR30258">
    <property type="entry name" value="TYPE II SECRETION SYSTEM PROTEIN GSPE-RELATED"/>
    <property type="match status" value="1"/>
</dbReference>
<comment type="catalytic activity">
    <reaction evidence="7">
        <text>ATP + H2O + cellular proteinSide 1 = ADP + phosphate + cellular proteinSide 2.</text>
        <dbReference type="EC" id="7.4.2.8"/>
    </reaction>
</comment>
<dbReference type="EMBL" id="VSSQ01000012">
    <property type="protein sequence ID" value="MPL60423.1"/>
    <property type="molecule type" value="Genomic_DNA"/>
</dbReference>
<evidence type="ECO:0000256" key="6">
    <source>
        <dbReference type="ARBA" id="ARBA00024382"/>
    </source>
</evidence>
<dbReference type="InterPro" id="IPR001482">
    <property type="entry name" value="T2SS/T4SS_dom"/>
</dbReference>